<dbReference type="Pfam" id="PF04296">
    <property type="entry name" value="YlxR"/>
    <property type="match status" value="1"/>
</dbReference>
<dbReference type="SUPFAM" id="SSF64376">
    <property type="entry name" value="YlxR-like"/>
    <property type="match status" value="1"/>
</dbReference>
<dbReference type="Gene3D" id="3.30.1330.30">
    <property type="match status" value="1"/>
</dbReference>
<feature type="domain" description="YlxR" evidence="2">
    <location>
        <begin position="17"/>
        <end position="83"/>
    </location>
</feature>
<dbReference type="CDD" id="cd00279">
    <property type="entry name" value="YlxR"/>
    <property type="match status" value="1"/>
</dbReference>
<organism evidence="3 4">
    <name type="scientific">Aureimonas populi</name>
    <dbReference type="NCBI Taxonomy" id="1701758"/>
    <lineage>
        <taxon>Bacteria</taxon>
        <taxon>Pseudomonadati</taxon>
        <taxon>Pseudomonadota</taxon>
        <taxon>Alphaproteobacteria</taxon>
        <taxon>Hyphomicrobiales</taxon>
        <taxon>Aurantimonadaceae</taxon>
        <taxon>Aureimonas</taxon>
    </lineage>
</organism>
<dbReference type="SUPFAM" id="SSF55315">
    <property type="entry name" value="L30e-like"/>
    <property type="match status" value="1"/>
</dbReference>
<evidence type="ECO:0000256" key="1">
    <source>
        <dbReference type="SAM" id="MobiDB-lite"/>
    </source>
</evidence>
<feature type="compositionally biased region" description="Basic and acidic residues" evidence="1">
    <location>
        <begin position="216"/>
        <end position="231"/>
    </location>
</feature>
<evidence type="ECO:0000313" key="4">
    <source>
        <dbReference type="Proteomes" id="UP001597371"/>
    </source>
</evidence>
<reference evidence="4" key="1">
    <citation type="journal article" date="2019" name="Int. J. Syst. Evol. Microbiol.">
        <title>The Global Catalogue of Microorganisms (GCM) 10K type strain sequencing project: providing services to taxonomists for standard genome sequencing and annotation.</title>
        <authorList>
            <consortium name="The Broad Institute Genomics Platform"/>
            <consortium name="The Broad Institute Genome Sequencing Center for Infectious Disease"/>
            <person name="Wu L."/>
            <person name="Ma J."/>
        </authorList>
    </citation>
    <scope>NUCLEOTIDE SEQUENCE [LARGE SCALE GENOMIC DNA]</scope>
    <source>
        <strain evidence="4">ZS-35-S2</strain>
    </source>
</reference>
<name>A0ABW5CN91_9HYPH</name>
<gene>
    <name evidence="3" type="ORF">ACFSKQ_15195</name>
</gene>
<evidence type="ECO:0000313" key="3">
    <source>
        <dbReference type="EMBL" id="MFD2238799.1"/>
    </source>
</evidence>
<proteinExistence type="predicted"/>
<sequence length="241" mass="25424">MTADEDTLFEEALLNGRMCIVSRRSLPAEALIRFVVAPDGSLVPDLRRRLPGRGAHVEARREVVETAVRKGLFRRAFKGAGIVEAGLADTVDALLAKSALGALGLARKAGQLATGGAKVEAEVRSGRALALLQARDGAPDGLRKMEGARHAALRDGRARQMPLFRPFVSDELGLALGGVNVIHAAVLAGNAGAALLRRLEALEFYRGESPDATIMDSERAEGGVPGRDGRSEAFLGQEAEA</sequence>
<dbReference type="RefSeq" id="WP_377946539.1">
    <property type="nucleotide sequence ID" value="NZ_CP072611.1"/>
</dbReference>
<protein>
    <submittedName>
        <fullName evidence="3">RNA-binding protein</fullName>
    </submittedName>
</protein>
<accession>A0ABW5CN91</accession>
<dbReference type="InterPro" id="IPR035931">
    <property type="entry name" value="YlxR-like_sf"/>
</dbReference>
<dbReference type="PANTHER" id="PTHR34215">
    <property type="entry name" value="BLL0784 PROTEIN"/>
    <property type="match status" value="1"/>
</dbReference>
<keyword evidence="4" id="KW-1185">Reference proteome</keyword>
<dbReference type="InterPro" id="IPR029064">
    <property type="entry name" value="Ribosomal_eL30-like_sf"/>
</dbReference>
<feature type="region of interest" description="Disordered" evidence="1">
    <location>
        <begin position="215"/>
        <end position="241"/>
    </location>
</feature>
<dbReference type="Gene3D" id="3.30.1230.10">
    <property type="entry name" value="YlxR-like"/>
    <property type="match status" value="1"/>
</dbReference>
<dbReference type="InterPro" id="IPR007393">
    <property type="entry name" value="YlxR_dom"/>
</dbReference>
<dbReference type="PANTHER" id="PTHR34215:SF1">
    <property type="entry name" value="YLXR DOMAIN-CONTAINING PROTEIN"/>
    <property type="match status" value="1"/>
</dbReference>
<evidence type="ECO:0000259" key="2">
    <source>
        <dbReference type="Pfam" id="PF04296"/>
    </source>
</evidence>
<dbReference type="EMBL" id="JBHUIJ010000022">
    <property type="protein sequence ID" value="MFD2238799.1"/>
    <property type="molecule type" value="Genomic_DNA"/>
</dbReference>
<dbReference type="NCBIfam" id="NF006622">
    <property type="entry name" value="PRK09190.1"/>
    <property type="match status" value="1"/>
</dbReference>
<comment type="caution">
    <text evidence="3">The sequence shown here is derived from an EMBL/GenBank/DDBJ whole genome shotgun (WGS) entry which is preliminary data.</text>
</comment>
<dbReference type="InterPro" id="IPR037465">
    <property type="entry name" value="YlxR"/>
</dbReference>
<dbReference type="Proteomes" id="UP001597371">
    <property type="component" value="Unassembled WGS sequence"/>
</dbReference>